<keyword evidence="2" id="KW-0808">Transferase</keyword>
<evidence type="ECO:0000256" key="2">
    <source>
        <dbReference type="ARBA" id="ARBA00022679"/>
    </source>
</evidence>
<dbReference type="PANTHER" id="PTHR11783">
    <property type="entry name" value="SULFOTRANSFERASE SULT"/>
    <property type="match status" value="1"/>
</dbReference>
<evidence type="ECO:0000313" key="4">
    <source>
        <dbReference type="EMBL" id="KAH9371077.1"/>
    </source>
</evidence>
<comment type="caution">
    <text evidence="4">The sequence shown here is derived from an EMBL/GenBank/DDBJ whole genome shotgun (WGS) entry which is preliminary data.</text>
</comment>
<dbReference type="Pfam" id="PF00685">
    <property type="entry name" value="Sulfotransfer_1"/>
    <property type="match status" value="1"/>
</dbReference>
<reference evidence="4 5" key="1">
    <citation type="journal article" date="2020" name="Cell">
        <title>Large-Scale Comparative Analyses of Tick Genomes Elucidate Their Genetic Diversity and Vector Capacities.</title>
        <authorList>
            <consortium name="Tick Genome and Microbiome Consortium (TIGMIC)"/>
            <person name="Jia N."/>
            <person name="Wang J."/>
            <person name="Shi W."/>
            <person name="Du L."/>
            <person name="Sun Y."/>
            <person name="Zhan W."/>
            <person name="Jiang J.F."/>
            <person name="Wang Q."/>
            <person name="Zhang B."/>
            <person name="Ji P."/>
            <person name="Bell-Sakyi L."/>
            <person name="Cui X.M."/>
            <person name="Yuan T.T."/>
            <person name="Jiang B.G."/>
            <person name="Yang W.F."/>
            <person name="Lam T.T."/>
            <person name="Chang Q.C."/>
            <person name="Ding S.J."/>
            <person name="Wang X.J."/>
            <person name="Zhu J.G."/>
            <person name="Ruan X.D."/>
            <person name="Zhao L."/>
            <person name="Wei J.T."/>
            <person name="Ye R.Z."/>
            <person name="Que T.C."/>
            <person name="Du C.H."/>
            <person name="Zhou Y.H."/>
            <person name="Cheng J.X."/>
            <person name="Dai P.F."/>
            <person name="Guo W.B."/>
            <person name="Han X.H."/>
            <person name="Huang E.J."/>
            <person name="Li L.F."/>
            <person name="Wei W."/>
            <person name="Gao Y.C."/>
            <person name="Liu J.Z."/>
            <person name="Shao H.Z."/>
            <person name="Wang X."/>
            <person name="Wang C.C."/>
            <person name="Yang T.C."/>
            <person name="Huo Q.B."/>
            <person name="Li W."/>
            <person name="Chen H.Y."/>
            <person name="Chen S.E."/>
            <person name="Zhou L.G."/>
            <person name="Ni X.B."/>
            <person name="Tian J.H."/>
            <person name="Sheng Y."/>
            <person name="Liu T."/>
            <person name="Pan Y.S."/>
            <person name="Xia L.Y."/>
            <person name="Li J."/>
            <person name="Zhao F."/>
            <person name="Cao W.C."/>
        </authorList>
    </citation>
    <scope>NUCLEOTIDE SEQUENCE [LARGE SCALE GENOMIC DNA]</scope>
    <source>
        <strain evidence="4">HaeL-2018</strain>
    </source>
</reference>
<keyword evidence="5" id="KW-1185">Reference proteome</keyword>
<dbReference type="EMBL" id="JABSTR010000005">
    <property type="protein sequence ID" value="KAH9371077.1"/>
    <property type="molecule type" value="Genomic_DNA"/>
</dbReference>
<dbReference type="VEuPathDB" id="VectorBase:HLOH_044223"/>
<evidence type="ECO:0000259" key="3">
    <source>
        <dbReference type="Pfam" id="PF00685"/>
    </source>
</evidence>
<evidence type="ECO:0000256" key="1">
    <source>
        <dbReference type="ARBA" id="ARBA00005771"/>
    </source>
</evidence>
<dbReference type="GO" id="GO:0008146">
    <property type="term" value="F:sulfotransferase activity"/>
    <property type="evidence" value="ECO:0007669"/>
    <property type="project" value="InterPro"/>
</dbReference>
<dbReference type="SUPFAM" id="SSF52540">
    <property type="entry name" value="P-loop containing nucleoside triphosphate hydrolases"/>
    <property type="match status" value="1"/>
</dbReference>
<dbReference type="Proteomes" id="UP000821853">
    <property type="component" value="Chromosome 3"/>
</dbReference>
<dbReference type="InterPro" id="IPR000863">
    <property type="entry name" value="Sulfotransferase_dom"/>
</dbReference>
<gene>
    <name evidence="4" type="ORF">HPB48_015689</name>
</gene>
<dbReference type="OrthoDB" id="205623at2759"/>
<dbReference type="AlphaFoldDB" id="A0A9J6G720"/>
<proteinExistence type="inferred from homology"/>
<comment type="similarity">
    <text evidence="1">Belongs to the sulfotransferase 1 family.</text>
</comment>
<dbReference type="Gene3D" id="3.40.50.300">
    <property type="entry name" value="P-loop containing nucleotide triphosphate hydrolases"/>
    <property type="match status" value="1"/>
</dbReference>
<sequence length="315" mass="36790">MDVRAPRGPLYRNVAGFRLNRYVSPKLFYSALQYKPRPDDVFLATYPKSGTTWLRNIGYLIFHDGVPPPNALEYFKSTPFLDMFGAEDAVKMKRPGLIKTNLPYAIAPRSSHAKYVCVFRNPKDLCVSYFYHTKSFAAYDFAEGKFEDYFDLYLNGEVDYGDYFDHVLSWYTRGQDSNILFMHYEDLKADPRTEILKLAAFLGQKYHRTLVERPEVLDRVIRFSSMEYMKAKTNVAIRTFLSEPLSSEEDVGPGLRHFHETARKYPKKTGFIRNGIVGEWKEHFTPEMNAKMEAKIYDRLEGTDFIDVWKRYGIL</sequence>
<dbReference type="OMA" id="DYMKEDA"/>
<dbReference type="InterPro" id="IPR027417">
    <property type="entry name" value="P-loop_NTPase"/>
</dbReference>
<organism evidence="4 5">
    <name type="scientific">Haemaphysalis longicornis</name>
    <name type="common">Bush tick</name>
    <dbReference type="NCBI Taxonomy" id="44386"/>
    <lineage>
        <taxon>Eukaryota</taxon>
        <taxon>Metazoa</taxon>
        <taxon>Ecdysozoa</taxon>
        <taxon>Arthropoda</taxon>
        <taxon>Chelicerata</taxon>
        <taxon>Arachnida</taxon>
        <taxon>Acari</taxon>
        <taxon>Parasitiformes</taxon>
        <taxon>Ixodida</taxon>
        <taxon>Ixodoidea</taxon>
        <taxon>Ixodidae</taxon>
        <taxon>Haemaphysalinae</taxon>
        <taxon>Haemaphysalis</taxon>
    </lineage>
</organism>
<feature type="domain" description="Sulfotransferase" evidence="3">
    <location>
        <begin position="38"/>
        <end position="300"/>
    </location>
</feature>
<accession>A0A9J6G720</accession>
<protein>
    <recommendedName>
        <fullName evidence="3">Sulfotransferase domain-containing protein</fullName>
    </recommendedName>
</protein>
<name>A0A9J6G720_HAELO</name>
<evidence type="ECO:0000313" key="5">
    <source>
        <dbReference type="Proteomes" id="UP000821853"/>
    </source>
</evidence>